<feature type="transmembrane region" description="Helical" evidence="1">
    <location>
        <begin position="238"/>
        <end position="258"/>
    </location>
</feature>
<gene>
    <name evidence="2" type="ORF">J4G78_14100</name>
</gene>
<keyword evidence="1" id="KW-0812">Transmembrane</keyword>
<evidence type="ECO:0000313" key="3">
    <source>
        <dbReference type="Proteomes" id="UP000663923"/>
    </source>
</evidence>
<evidence type="ECO:0000256" key="1">
    <source>
        <dbReference type="SAM" id="Phobius"/>
    </source>
</evidence>
<dbReference type="Proteomes" id="UP000663923">
    <property type="component" value="Chromosome"/>
</dbReference>
<evidence type="ECO:0000313" key="2">
    <source>
        <dbReference type="EMBL" id="QTD55332.1"/>
    </source>
</evidence>
<accession>A0ABX7T5D9</accession>
<dbReference type="EMBL" id="CP071794">
    <property type="protein sequence ID" value="QTD55332.1"/>
    <property type="molecule type" value="Genomic_DNA"/>
</dbReference>
<organism evidence="2 3">
    <name type="scientific">Parasphingorhabdus cellanae</name>
    <dbReference type="NCBI Taxonomy" id="2806553"/>
    <lineage>
        <taxon>Bacteria</taxon>
        <taxon>Pseudomonadati</taxon>
        <taxon>Pseudomonadota</taxon>
        <taxon>Alphaproteobacteria</taxon>
        <taxon>Sphingomonadales</taxon>
        <taxon>Sphingomonadaceae</taxon>
        <taxon>Parasphingorhabdus</taxon>
    </lineage>
</organism>
<reference evidence="2 3" key="1">
    <citation type="submission" date="2021-03" db="EMBL/GenBank/DDBJ databases">
        <title>Complete genome of Parasphingorhabdus_sp.JHSY0214.</title>
        <authorList>
            <person name="Yoo J.H."/>
            <person name="Bae J.W."/>
        </authorList>
    </citation>
    <scope>NUCLEOTIDE SEQUENCE [LARGE SCALE GENOMIC DNA]</scope>
    <source>
        <strain evidence="2 3">JHSY0214</strain>
    </source>
</reference>
<keyword evidence="1" id="KW-1133">Transmembrane helix</keyword>
<keyword evidence="1" id="KW-0472">Membrane</keyword>
<protein>
    <recommendedName>
        <fullName evidence="4">General secretion pathway protein GspL</fullName>
    </recommendedName>
</protein>
<evidence type="ECO:0008006" key="4">
    <source>
        <dbReference type="Google" id="ProtNLM"/>
    </source>
</evidence>
<proteinExistence type="predicted"/>
<sequence length="383" mass="40581">MSASQFFITVFPTAEVQALQWWFVVDGRLEAEGCDVDPLLASGLKLPSVENQPIVHIALMPSALGIVRWHEPLDDLTEQQVLAAACLAAQENSLDVENLHIAGVLDKSGQAATVSVGKDVMASGLLHLKAIGIDPDAIIPLGWLVSPQENECVEADFGFEKVLRGEHIIAPDEPSLRAHLIGDSKVAVLSKASVEQALIDAGIEAGIDAGDHNALNLRSGAFAKKVARYMTAQQKRTLGWLAAAVVIVSLLVPVVQLLKYHWAASEAKAAALAIAEPVIGPVDTIEAADKRLADRLISENRGNIAFSVPASALFSALQQSPAVSIDRISYRKDGTVSATLSGVRNEEINPVLIAIQESGFVITANPRQDATGSAKADVTVRAP</sequence>
<name>A0ABX7T5D9_9SPHN</name>
<dbReference type="RefSeq" id="WP_207987156.1">
    <property type="nucleotide sequence ID" value="NZ_CP071794.1"/>
</dbReference>
<keyword evidence="3" id="KW-1185">Reference proteome</keyword>